<reference evidence="1 2" key="1">
    <citation type="submission" date="2017-11" db="EMBL/GenBank/DDBJ databases">
        <title>Comparitive Functional Genomics of Dry Heat Resistant strains isolated from the Viking Spacecraft.</title>
        <authorList>
            <person name="Seuylemezian A."/>
            <person name="Cooper K."/>
            <person name="Vaishampayan P."/>
        </authorList>
    </citation>
    <scope>NUCLEOTIDE SEQUENCE [LARGE SCALE GENOMIC DNA]</scope>
    <source>
        <strain evidence="1 2">V32-6</strain>
    </source>
</reference>
<dbReference type="GO" id="GO:0046983">
    <property type="term" value="F:protein dimerization activity"/>
    <property type="evidence" value="ECO:0007669"/>
    <property type="project" value="InterPro"/>
</dbReference>
<dbReference type="InterPro" id="IPR037208">
    <property type="entry name" value="Spo0E-like_sf"/>
</dbReference>
<keyword evidence="2" id="KW-1185">Reference proteome</keyword>
<dbReference type="SUPFAM" id="SSF140500">
    <property type="entry name" value="BAS1536-like"/>
    <property type="match status" value="1"/>
</dbReference>
<sequence>MSSEELCKTIEVIRMKLIEVGMSQGLTASDTIKLSEILDKLINIKMGV</sequence>
<dbReference type="InterPro" id="IPR018540">
    <property type="entry name" value="Spo0E-like"/>
</dbReference>
<proteinExistence type="predicted"/>
<dbReference type="Pfam" id="PF09388">
    <property type="entry name" value="SpoOE-like"/>
    <property type="match status" value="1"/>
</dbReference>
<dbReference type="EMBL" id="PGVE01000048">
    <property type="protein sequence ID" value="PLS04014.1"/>
    <property type="molecule type" value="Genomic_DNA"/>
</dbReference>
<dbReference type="OrthoDB" id="1684520at2"/>
<dbReference type="Gene3D" id="4.10.280.10">
    <property type="entry name" value="Helix-loop-helix DNA-binding domain"/>
    <property type="match status" value="1"/>
</dbReference>
<organism evidence="1 2">
    <name type="scientific">Neobacillus cucumis</name>
    <dbReference type="NCBI Taxonomy" id="1740721"/>
    <lineage>
        <taxon>Bacteria</taxon>
        <taxon>Bacillati</taxon>
        <taxon>Bacillota</taxon>
        <taxon>Bacilli</taxon>
        <taxon>Bacillales</taxon>
        <taxon>Bacillaceae</taxon>
        <taxon>Neobacillus</taxon>
    </lineage>
</organism>
<dbReference type="InterPro" id="IPR036638">
    <property type="entry name" value="HLH_DNA-bd_sf"/>
</dbReference>
<name>A0A2N5HEQ9_9BACI</name>
<dbReference type="Proteomes" id="UP000234950">
    <property type="component" value="Unassembled WGS sequence"/>
</dbReference>
<protein>
    <recommendedName>
        <fullName evidence="3">Aspartyl-phosphate phosphatase Spo0E family protein</fullName>
    </recommendedName>
</protein>
<accession>A0A2N5HEQ9</accession>
<dbReference type="RefSeq" id="WP_101648279.1">
    <property type="nucleotide sequence ID" value="NZ_PGVE01000048.1"/>
</dbReference>
<evidence type="ECO:0008006" key="3">
    <source>
        <dbReference type="Google" id="ProtNLM"/>
    </source>
</evidence>
<comment type="caution">
    <text evidence="1">The sequence shown here is derived from an EMBL/GenBank/DDBJ whole genome shotgun (WGS) entry which is preliminary data.</text>
</comment>
<dbReference type="AlphaFoldDB" id="A0A2N5HEQ9"/>
<evidence type="ECO:0000313" key="2">
    <source>
        <dbReference type="Proteomes" id="UP000234950"/>
    </source>
</evidence>
<dbReference type="GO" id="GO:0043937">
    <property type="term" value="P:regulation of sporulation"/>
    <property type="evidence" value="ECO:0007669"/>
    <property type="project" value="InterPro"/>
</dbReference>
<evidence type="ECO:0000313" key="1">
    <source>
        <dbReference type="EMBL" id="PLS04014.1"/>
    </source>
</evidence>
<gene>
    <name evidence="1" type="ORF">CVD27_12705</name>
</gene>